<accession>A0A0G1FBC9</accession>
<dbReference type="EMBL" id="LCFK01000045">
    <property type="protein sequence ID" value="KKS92436.1"/>
    <property type="molecule type" value="Genomic_DNA"/>
</dbReference>
<reference evidence="1 2" key="1">
    <citation type="journal article" date="2015" name="Nature">
        <title>rRNA introns, odd ribosomes, and small enigmatic genomes across a large radiation of phyla.</title>
        <authorList>
            <person name="Brown C.T."/>
            <person name="Hug L.A."/>
            <person name="Thomas B.C."/>
            <person name="Sharon I."/>
            <person name="Castelle C.J."/>
            <person name="Singh A."/>
            <person name="Wilkins M.J."/>
            <person name="Williams K.H."/>
            <person name="Banfield J.F."/>
        </authorList>
    </citation>
    <scope>NUCLEOTIDE SEQUENCE [LARGE SCALE GENOMIC DNA]</scope>
</reference>
<comment type="caution">
    <text evidence="1">The sequence shown here is derived from an EMBL/GenBank/DDBJ whole genome shotgun (WGS) entry which is preliminary data.</text>
</comment>
<name>A0A0G1FBC9_9BACT</name>
<evidence type="ECO:0000313" key="1">
    <source>
        <dbReference type="EMBL" id="KKS92436.1"/>
    </source>
</evidence>
<dbReference type="AlphaFoldDB" id="A0A0G1FBC9"/>
<proteinExistence type="predicted"/>
<dbReference type="Proteomes" id="UP000033980">
    <property type="component" value="Unassembled WGS sequence"/>
</dbReference>
<organism evidence="1 2">
    <name type="scientific">Candidatus Collierbacteria bacterium GW2011_GWC2_43_12</name>
    <dbReference type="NCBI Taxonomy" id="1618390"/>
    <lineage>
        <taxon>Bacteria</taxon>
        <taxon>Candidatus Collieribacteriota</taxon>
    </lineage>
</organism>
<gene>
    <name evidence="1" type="ORF">UV68_C0045G0004</name>
</gene>
<evidence type="ECO:0008006" key="3">
    <source>
        <dbReference type="Google" id="ProtNLM"/>
    </source>
</evidence>
<protein>
    <recommendedName>
        <fullName evidence="3">Radical SAM domain protein</fullName>
    </recommendedName>
</protein>
<evidence type="ECO:0000313" key="2">
    <source>
        <dbReference type="Proteomes" id="UP000033980"/>
    </source>
</evidence>
<sequence length="363" mass="41139">MATISTATPPPNVVKLLKKHGFSPSDFLWLAVPSLNPPQKRLSRTDLVKFHKVDAVEILSWTFDNPILIHSSRTSDVVTGCDRQCHVCLADSALPSKIFSFESLKRLWKLKEFVATLDVQSHRVGSSADVQDHPDGPKIIKHALTSTRGLDGYQIKVFTNYRPADEDTLDELLNLARTYGEKLHLTVSLPLNMSDVIFNRFTDYMKSRTDFFGIETRVYPDGAIGYPYSLENVSIMNVAHPDGLVTSGRILSQSQLRQKHIIYRDPDMDNLYTQRGLVKTYFNPDGLWLMMYGTMFDSYTTRVFTPLTPDNISILSLLPWHPYFPTPPNWPGGKGVQLNGWEAKRLKAKLYMSGKTPFKAKII</sequence>